<proteinExistence type="predicted"/>
<dbReference type="PROSITE" id="PS50127">
    <property type="entry name" value="UBC_2"/>
    <property type="match status" value="1"/>
</dbReference>
<accession>A0A9Q0R9Y9</accession>
<keyword evidence="1" id="KW-0833">Ubl conjugation pathway</keyword>
<evidence type="ECO:0000256" key="1">
    <source>
        <dbReference type="ARBA" id="ARBA00022786"/>
    </source>
</evidence>
<dbReference type="PANTHER" id="PTHR24068">
    <property type="entry name" value="UBIQUITIN-CONJUGATING ENZYME E2"/>
    <property type="match status" value="1"/>
</dbReference>
<keyword evidence="4" id="KW-1185">Reference proteome</keyword>
<organism evidence="3 4">
    <name type="scientific">Anaeramoeba ignava</name>
    <name type="common">Anaerobic marine amoeba</name>
    <dbReference type="NCBI Taxonomy" id="1746090"/>
    <lineage>
        <taxon>Eukaryota</taxon>
        <taxon>Metamonada</taxon>
        <taxon>Anaeramoebidae</taxon>
        <taxon>Anaeramoeba</taxon>
    </lineage>
</organism>
<dbReference type="AlphaFoldDB" id="A0A9Q0R9Y9"/>
<dbReference type="InterPro" id="IPR016135">
    <property type="entry name" value="UBQ-conjugating_enzyme/RWD"/>
</dbReference>
<sequence>MTQFVVPRNFKLLEELETGEKGTTGDVSYGLESTEDITLSSWNGTILGPDRTVHQGRLYSLKIYCDENYPQKPPAVRFYTKINMSCVNSDGTINIAKFSMLGKGWKSEYSIQRVLEALHAEMTSSENKGLRQPPEGDTYY</sequence>
<evidence type="ECO:0000313" key="3">
    <source>
        <dbReference type="EMBL" id="KAJ5072431.1"/>
    </source>
</evidence>
<dbReference type="OMA" id="GPESCSY"/>
<dbReference type="OrthoDB" id="6508832at2759"/>
<dbReference type="CDD" id="cd23807">
    <property type="entry name" value="UEV_UBE2V"/>
    <property type="match status" value="1"/>
</dbReference>
<dbReference type="SMART" id="SM00212">
    <property type="entry name" value="UBCc"/>
    <property type="match status" value="1"/>
</dbReference>
<dbReference type="Pfam" id="PF00179">
    <property type="entry name" value="UQ_con"/>
    <property type="match status" value="1"/>
</dbReference>
<evidence type="ECO:0000313" key="4">
    <source>
        <dbReference type="Proteomes" id="UP001149090"/>
    </source>
</evidence>
<comment type="caution">
    <text evidence="3">The sequence shown here is derived from an EMBL/GenBank/DDBJ whole genome shotgun (WGS) entry which is preliminary data.</text>
</comment>
<name>A0A9Q0R9Y9_ANAIG</name>
<dbReference type="EMBL" id="JAPDFW010000081">
    <property type="protein sequence ID" value="KAJ5072431.1"/>
    <property type="molecule type" value="Genomic_DNA"/>
</dbReference>
<dbReference type="Proteomes" id="UP001149090">
    <property type="component" value="Unassembled WGS sequence"/>
</dbReference>
<reference evidence="3" key="1">
    <citation type="submission" date="2022-10" db="EMBL/GenBank/DDBJ databases">
        <title>Novel sulphate-reducing endosymbionts in the free-living metamonad Anaeramoeba.</title>
        <authorList>
            <person name="Jerlstrom-Hultqvist J."/>
            <person name="Cepicka I."/>
            <person name="Gallot-Lavallee L."/>
            <person name="Salas-Leiva D."/>
            <person name="Curtis B.A."/>
            <person name="Zahonova K."/>
            <person name="Pipaliya S."/>
            <person name="Dacks J."/>
            <person name="Roger A.J."/>
        </authorList>
    </citation>
    <scope>NUCLEOTIDE SEQUENCE</scope>
    <source>
        <strain evidence="3">BMAN</strain>
    </source>
</reference>
<protein>
    <submittedName>
        <fullName evidence="3">Ubiquitin-conjugating enzyme e2 variant 1d</fullName>
    </submittedName>
</protein>
<dbReference type="Gene3D" id="3.10.110.10">
    <property type="entry name" value="Ubiquitin Conjugating Enzyme"/>
    <property type="match status" value="1"/>
</dbReference>
<dbReference type="FunFam" id="3.10.110.10:FF:000026">
    <property type="entry name" value="Ubiquitin-conjugating enzyme E2 variant"/>
    <property type="match status" value="1"/>
</dbReference>
<gene>
    <name evidence="3" type="ORF">M0811_01446</name>
</gene>
<feature type="domain" description="UBC core" evidence="2">
    <location>
        <begin position="7"/>
        <end position="140"/>
    </location>
</feature>
<dbReference type="InterPro" id="IPR000608">
    <property type="entry name" value="UBC"/>
</dbReference>
<dbReference type="SUPFAM" id="SSF54495">
    <property type="entry name" value="UBC-like"/>
    <property type="match status" value="1"/>
</dbReference>
<evidence type="ECO:0000259" key="2">
    <source>
        <dbReference type="PROSITE" id="PS50127"/>
    </source>
</evidence>